<dbReference type="RefSeq" id="XP_013906862.1">
    <property type="nucleotide sequence ID" value="XM_014051408.1"/>
</dbReference>
<dbReference type="EMBL" id="KK100228">
    <property type="protein sequence ID" value="KIZ07843.1"/>
    <property type="molecule type" value="Genomic_DNA"/>
</dbReference>
<keyword evidence="3" id="KW-1185">Reference proteome</keyword>
<accession>A0A0D2KCM5</accession>
<organism evidence="2 3">
    <name type="scientific">Monoraphidium neglectum</name>
    <dbReference type="NCBI Taxonomy" id="145388"/>
    <lineage>
        <taxon>Eukaryota</taxon>
        <taxon>Viridiplantae</taxon>
        <taxon>Chlorophyta</taxon>
        <taxon>core chlorophytes</taxon>
        <taxon>Chlorophyceae</taxon>
        <taxon>CS clade</taxon>
        <taxon>Sphaeropleales</taxon>
        <taxon>Selenastraceae</taxon>
        <taxon>Monoraphidium</taxon>
    </lineage>
</organism>
<evidence type="ECO:0000313" key="3">
    <source>
        <dbReference type="Proteomes" id="UP000054498"/>
    </source>
</evidence>
<evidence type="ECO:0000313" key="2">
    <source>
        <dbReference type="EMBL" id="KIZ07843.1"/>
    </source>
</evidence>
<evidence type="ECO:0000256" key="1">
    <source>
        <dbReference type="SAM" id="MobiDB-lite"/>
    </source>
</evidence>
<dbReference type="GeneID" id="25726214"/>
<sequence length="214" mass="20901">MRLGALEDAWQALVDDEAAAAEAQRRIERDAAALRAARAAVGAQEADVARREAAVAAAHRALAAVAPVARSSGGGGGAAEVAGVAGVGVGDEGRTSSAPGNRGADGSAAPVPMRNRSSAAVAPAADAASSGDGSCCRGSGGAGGGGASGGRAPSKLELPQLQPFLGEARWWPPSPLLGATETSAADPRRGRRFEGPALGWPAGGPGDDGARVRQ</sequence>
<dbReference type="Proteomes" id="UP000054498">
    <property type="component" value="Unassembled WGS sequence"/>
</dbReference>
<protein>
    <submittedName>
        <fullName evidence="2">Uncharacterized protein</fullName>
    </submittedName>
</protein>
<feature type="region of interest" description="Disordered" evidence="1">
    <location>
        <begin position="90"/>
        <end position="159"/>
    </location>
</feature>
<reference evidence="2 3" key="1">
    <citation type="journal article" date="2013" name="BMC Genomics">
        <title>Reconstruction of the lipid metabolism for the microalga Monoraphidium neglectum from its genome sequence reveals characteristics suitable for biofuel production.</title>
        <authorList>
            <person name="Bogen C."/>
            <person name="Al-Dilaimi A."/>
            <person name="Albersmeier A."/>
            <person name="Wichmann J."/>
            <person name="Grundmann M."/>
            <person name="Rupp O."/>
            <person name="Lauersen K.J."/>
            <person name="Blifernez-Klassen O."/>
            <person name="Kalinowski J."/>
            <person name="Goesmann A."/>
            <person name="Mussgnug J.H."/>
            <person name="Kruse O."/>
        </authorList>
    </citation>
    <scope>NUCLEOTIDE SEQUENCE [LARGE SCALE GENOMIC DNA]</scope>
    <source>
        <strain evidence="2 3">SAG 48.87</strain>
    </source>
</reference>
<gene>
    <name evidence="2" type="ORF">MNEG_0096</name>
</gene>
<dbReference type="KEGG" id="mng:MNEG_0096"/>
<feature type="compositionally biased region" description="Gly residues" evidence="1">
    <location>
        <begin position="138"/>
        <end position="149"/>
    </location>
</feature>
<proteinExistence type="predicted"/>
<dbReference type="AlphaFoldDB" id="A0A0D2KCM5"/>
<feature type="compositionally biased region" description="Low complexity" evidence="1">
    <location>
        <begin position="117"/>
        <end position="137"/>
    </location>
</feature>
<feature type="region of interest" description="Disordered" evidence="1">
    <location>
        <begin position="172"/>
        <end position="214"/>
    </location>
</feature>
<name>A0A0D2KCM5_9CHLO</name>